<gene>
    <name evidence="2" type="ORF">GCM10023231_21230</name>
</gene>
<sequence>MMAIKKGKHLSTLSNKEFQRKRNRRKANWSYEGGIDPQQDQLNEVPKNTEEWQNVDQASKLNSSNKPKGDETDPAST</sequence>
<name>A0ABP9BAF3_9SPHI</name>
<dbReference type="EMBL" id="BAABIQ010000033">
    <property type="protein sequence ID" value="GAA4792799.1"/>
    <property type="molecule type" value="Genomic_DNA"/>
</dbReference>
<comment type="caution">
    <text evidence="2">The sequence shown here is derived from an EMBL/GenBank/DDBJ whole genome shotgun (WGS) entry which is preliminary data.</text>
</comment>
<keyword evidence="3" id="KW-1185">Reference proteome</keyword>
<organism evidence="2 3">
    <name type="scientific">Olivibacter ginsenosidimutans</name>
    <dbReference type="NCBI Taxonomy" id="1176537"/>
    <lineage>
        <taxon>Bacteria</taxon>
        <taxon>Pseudomonadati</taxon>
        <taxon>Bacteroidota</taxon>
        <taxon>Sphingobacteriia</taxon>
        <taxon>Sphingobacteriales</taxon>
        <taxon>Sphingobacteriaceae</taxon>
        <taxon>Olivibacter</taxon>
    </lineage>
</organism>
<dbReference type="RefSeq" id="WP_345231752.1">
    <property type="nucleotide sequence ID" value="NZ_BAABIQ010000033.1"/>
</dbReference>
<evidence type="ECO:0000313" key="2">
    <source>
        <dbReference type="EMBL" id="GAA4792799.1"/>
    </source>
</evidence>
<evidence type="ECO:0000313" key="3">
    <source>
        <dbReference type="Proteomes" id="UP001501411"/>
    </source>
</evidence>
<evidence type="ECO:0000256" key="1">
    <source>
        <dbReference type="SAM" id="MobiDB-lite"/>
    </source>
</evidence>
<dbReference type="Proteomes" id="UP001501411">
    <property type="component" value="Unassembled WGS sequence"/>
</dbReference>
<accession>A0ABP9BAF3</accession>
<protein>
    <submittedName>
        <fullName evidence="2">Uncharacterized protein</fullName>
    </submittedName>
</protein>
<reference evidence="3" key="1">
    <citation type="journal article" date="2019" name="Int. J. Syst. Evol. Microbiol.">
        <title>The Global Catalogue of Microorganisms (GCM) 10K type strain sequencing project: providing services to taxonomists for standard genome sequencing and annotation.</title>
        <authorList>
            <consortium name="The Broad Institute Genomics Platform"/>
            <consortium name="The Broad Institute Genome Sequencing Center for Infectious Disease"/>
            <person name="Wu L."/>
            <person name="Ma J."/>
        </authorList>
    </citation>
    <scope>NUCLEOTIDE SEQUENCE [LARGE SCALE GENOMIC DNA]</scope>
    <source>
        <strain evidence="3">JCM 18200</strain>
    </source>
</reference>
<proteinExistence type="predicted"/>
<feature type="region of interest" description="Disordered" evidence="1">
    <location>
        <begin position="1"/>
        <end position="77"/>
    </location>
</feature>
<feature type="compositionally biased region" description="Polar residues" evidence="1">
    <location>
        <begin position="51"/>
        <end position="66"/>
    </location>
</feature>